<reference evidence="2" key="1">
    <citation type="journal article" date="2023" name="Front. Plant Sci.">
        <title>Chromosomal-level genome assembly of Melastoma candidum provides insights into trichome evolution.</title>
        <authorList>
            <person name="Zhong Y."/>
            <person name="Wu W."/>
            <person name="Sun C."/>
            <person name="Zou P."/>
            <person name="Liu Y."/>
            <person name="Dai S."/>
            <person name="Zhou R."/>
        </authorList>
    </citation>
    <scope>NUCLEOTIDE SEQUENCE [LARGE SCALE GENOMIC DNA]</scope>
</reference>
<dbReference type="EMBL" id="CM042884">
    <property type="protein sequence ID" value="KAI4368688.1"/>
    <property type="molecule type" value="Genomic_DNA"/>
</dbReference>
<accession>A0ACB9QTZ8</accession>
<proteinExistence type="predicted"/>
<keyword evidence="2" id="KW-1185">Reference proteome</keyword>
<organism evidence="1 2">
    <name type="scientific">Melastoma candidum</name>
    <dbReference type="NCBI Taxonomy" id="119954"/>
    <lineage>
        <taxon>Eukaryota</taxon>
        <taxon>Viridiplantae</taxon>
        <taxon>Streptophyta</taxon>
        <taxon>Embryophyta</taxon>
        <taxon>Tracheophyta</taxon>
        <taxon>Spermatophyta</taxon>
        <taxon>Magnoliopsida</taxon>
        <taxon>eudicotyledons</taxon>
        <taxon>Gunneridae</taxon>
        <taxon>Pentapetalae</taxon>
        <taxon>rosids</taxon>
        <taxon>malvids</taxon>
        <taxon>Myrtales</taxon>
        <taxon>Melastomataceae</taxon>
        <taxon>Melastomatoideae</taxon>
        <taxon>Melastomateae</taxon>
        <taxon>Melastoma</taxon>
    </lineage>
</organism>
<name>A0ACB9QTZ8_9MYRT</name>
<comment type="caution">
    <text evidence="1">The sequence shown here is derived from an EMBL/GenBank/DDBJ whole genome shotgun (WGS) entry which is preliminary data.</text>
</comment>
<protein>
    <submittedName>
        <fullName evidence="1">Uncharacterized protein</fullName>
    </submittedName>
</protein>
<sequence>MASSSAMRASAGGGGSNRENTAKAIVADQISQAVQSTSNLLRLIQQSSPSQGQLGKLPKNLLDRTATIRNTGTGFLQCGDLVQVLEQLPRVISSLDEHMESALRSAPHLKTVTQLLAHMENNQLRNLSQIHPPQTGNELEDQPSDAV</sequence>
<dbReference type="Proteomes" id="UP001057402">
    <property type="component" value="Chromosome 5"/>
</dbReference>
<evidence type="ECO:0000313" key="1">
    <source>
        <dbReference type="EMBL" id="KAI4368688.1"/>
    </source>
</evidence>
<gene>
    <name evidence="1" type="ORF">MLD38_017218</name>
</gene>
<evidence type="ECO:0000313" key="2">
    <source>
        <dbReference type="Proteomes" id="UP001057402"/>
    </source>
</evidence>